<evidence type="ECO:0000313" key="2">
    <source>
        <dbReference type="Proteomes" id="UP000566711"/>
    </source>
</evidence>
<evidence type="ECO:0000313" key="1">
    <source>
        <dbReference type="EMBL" id="MBA5604552.1"/>
    </source>
</evidence>
<dbReference type="SUPFAM" id="SSF53474">
    <property type="entry name" value="alpha/beta-Hydrolases"/>
    <property type="match status" value="1"/>
</dbReference>
<reference evidence="1 2" key="1">
    <citation type="submission" date="2020-07" db="EMBL/GenBank/DDBJ databases">
        <title>Novel species isolated from subtropical streams in China.</title>
        <authorList>
            <person name="Lu H."/>
        </authorList>
    </citation>
    <scope>NUCLEOTIDE SEQUENCE [LARGE SCALE GENOMIC DNA]</scope>
    <source>
        <strain evidence="1 2">FT3S</strain>
    </source>
</reference>
<protein>
    <submittedName>
        <fullName evidence="1">Alpha/beta hydrolase</fullName>
    </submittedName>
</protein>
<comment type="caution">
    <text evidence="1">The sequence shown here is derived from an EMBL/GenBank/DDBJ whole genome shotgun (WGS) entry which is preliminary data.</text>
</comment>
<dbReference type="AlphaFoldDB" id="A0A7W2EEM7"/>
<accession>A0A7W2EEM7</accession>
<organism evidence="1 2">
    <name type="scientific">Rugamonas fusca</name>
    <dbReference type="NCBI Taxonomy" id="2758568"/>
    <lineage>
        <taxon>Bacteria</taxon>
        <taxon>Pseudomonadati</taxon>
        <taxon>Pseudomonadota</taxon>
        <taxon>Betaproteobacteria</taxon>
        <taxon>Burkholderiales</taxon>
        <taxon>Oxalobacteraceae</taxon>
        <taxon>Telluria group</taxon>
        <taxon>Rugamonas</taxon>
    </lineage>
</organism>
<gene>
    <name evidence="1" type="ORF">H3H36_04150</name>
</gene>
<dbReference type="Gene3D" id="3.40.50.1820">
    <property type="entry name" value="alpha/beta hydrolase"/>
    <property type="match status" value="1"/>
</dbReference>
<dbReference type="InterPro" id="IPR010662">
    <property type="entry name" value="RBBP9/YdeN"/>
</dbReference>
<dbReference type="Proteomes" id="UP000566711">
    <property type="component" value="Unassembled WGS sequence"/>
</dbReference>
<name>A0A7W2EEM7_9BURK</name>
<keyword evidence="2" id="KW-1185">Reference proteome</keyword>
<keyword evidence="1" id="KW-0378">Hydrolase</keyword>
<dbReference type="InterPro" id="IPR029058">
    <property type="entry name" value="AB_hydrolase_fold"/>
</dbReference>
<proteinExistence type="predicted"/>
<sequence>MEKIMTTRPTLLIVPGLRDHVPEHWQTLLQAGTPGARSVPPLTENGLSCAARVDAIDRALADIAGPVILVAHSAGVLMVAHWAARHKRPILGALLVTPPDLEASWPANYPQPDTLREHGWSPLPRTRLPFPSIVAASSNDHLATLEAVHRMAADWGSQVVELGAVGHMNPAAGYGPWPRAEALIAQVQVLAASVAK</sequence>
<dbReference type="Pfam" id="PF06821">
    <property type="entry name" value="Ser_hydrolase"/>
    <property type="match status" value="1"/>
</dbReference>
<dbReference type="GO" id="GO:0016787">
    <property type="term" value="F:hydrolase activity"/>
    <property type="evidence" value="ECO:0007669"/>
    <property type="project" value="UniProtKB-KW"/>
</dbReference>
<dbReference type="EMBL" id="JACEZS010000002">
    <property type="protein sequence ID" value="MBA5604552.1"/>
    <property type="molecule type" value="Genomic_DNA"/>
</dbReference>